<evidence type="ECO:0000313" key="1">
    <source>
        <dbReference type="EMBL" id="MFB9776349.1"/>
    </source>
</evidence>
<dbReference type="RefSeq" id="WP_376840162.1">
    <property type="nucleotide sequence ID" value="NZ_JBHMAU010000052.1"/>
</dbReference>
<name>A0ABV5X1Z6_9MICO</name>
<comment type="caution">
    <text evidence="1">The sequence shown here is derived from an EMBL/GenBank/DDBJ whole genome shotgun (WGS) entry which is preliminary data.</text>
</comment>
<dbReference type="EMBL" id="JBHMAU010000052">
    <property type="protein sequence ID" value="MFB9776349.1"/>
    <property type="molecule type" value="Genomic_DNA"/>
</dbReference>
<proteinExistence type="predicted"/>
<organism evidence="1 2">
    <name type="scientific">Brevibacterium otitidis</name>
    <dbReference type="NCBI Taxonomy" id="53364"/>
    <lineage>
        <taxon>Bacteria</taxon>
        <taxon>Bacillati</taxon>
        <taxon>Actinomycetota</taxon>
        <taxon>Actinomycetes</taxon>
        <taxon>Micrococcales</taxon>
        <taxon>Brevibacteriaceae</taxon>
        <taxon>Brevibacterium</taxon>
    </lineage>
</organism>
<reference evidence="1 2" key="1">
    <citation type="submission" date="2024-09" db="EMBL/GenBank/DDBJ databases">
        <authorList>
            <person name="Sun Q."/>
            <person name="Mori K."/>
        </authorList>
    </citation>
    <scope>NUCLEOTIDE SEQUENCE [LARGE SCALE GENOMIC DNA]</scope>
    <source>
        <strain evidence="1 2">JCM 11683</strain>
    </source>
</reference>
<protein>
    <submittedName>
        <fullName evidence="1">Uncharacterized protein</fullName>
    </submittedName>
</protein>
<accession>A0ABV5X1Z6</accession>
<keyword evidence="2" id="KW-1185">Reference proteome</keyword>
<gene>
    <name evidence="1" type="ORF">ACFFN1_08020</name>
</gene>
<dbReference type="Proteomes" id="UP001589707">
    <property type="component" value="Unassembled WGS sequence"/>
</dbReference>
<evidence type="ECO:0000313" key="2">
    <source>
        <dbReference type="Proteomes" id="UP001589707"/>
    </source>
</evidence>
<sequence length="75" mass="8491">MDEMTDEELAAEIERLHKLLARRQVRSAIERDLSERVDEIAEANPDVMNESFSTGRLTVDDTGDVTIRSADQETV</sequence>